<dbReference type="GO" id="GO:0005737">
    <property type="term" value="C:cytoplasm"/>
    <property type="evidence" value="ECO:0007669"/>
    <property type="project" value="UniProtKB-SubCell"/>
</dbReference>
<dbReference type="EMBL" id="QUTH01003797">
    <property type="protein sequence ID" value="RHZ17262.1"/>
    <property type="molecule type" value="Genomic_DNA"/>
</dbReference>
<dbReference type="CDD" id="cd03758">
    <property type="entry name" value="proteasome_beta_type_2"/>
    <property type="match status" value="1"/>
</dbReference>
<dbReference type="SUPFAM" id="SSF56235">
    <property type="entry name" value="N-terminal nucleophile aminohydrolases (Ntn hydrolases)"/>
    <property type="match status" value="1"/>
</dbReference>
<comment type="caution">
    <text evidence="4">The sequence shown here is derived from an EMBL/GenBank/DDBJ whole genome shotgun (WGS) entry which is preliminary data.</text>
</comment>
<accession>A0A3R7B3G9</accession>
<sequence>MESLFGIVGKDFVILGADSKVARSILVYKDDEDKVCPCMICSFIHHPSHDQSAQMQALDSHKLIAGAGPQADRVEFCEYIQKNLKLYQLTNGVTLNGHAAANYVRGELAQRLRKAPVQLNLLLGAFDVANPNDPATAATGGVPSLYWADYFGALNKVNYGAQGYGAHFCLSILDREWRENLTLAEAKVILTHCNNELSERFLVRSGKWIYKVIDKDGIHEVQL</sequence>
<evidence type="ECO:0000256" key="3">
    <source>
        <dbReference type="RuleBase" id="RU004203"/>
    </source>
</evidence>
<dbReference type="InterPro" id="IPR035206">
    <property type="entry name" value="Proteasome_beta2"/>
</dbReference>
<keyword evidence="1 3" id="KW-0963">Cytoplasm</keyword>
<dbReference type="Proteomes" id="UP000285430">
    <property type="component" value="Unassembled WGS sequence"/>
</dbReference>
<keyword evidence="2 3" id="KW-0647">Proteasome</keyword>
<gene>
    <name evidence="4" type="ORF">DYB37_009056</name>
</gene>
<dbReference type="InterPro" id="IPR050115">
    <property type="entry name" value="Proteasome_alpha"/>
</dbReference>
<evidence type="ECO:0000313" key="4">
    <source>
        <dbReference type="EMBL" id="RHZ17262.1"/>
    </source>
</evidence>
<dbReference type="GO" id="GO:0005634">
    <property type="term" value="C:nucleus"/>
    <property type="evidence" value="ECO:0007669"/>
    <property type="project" value="UniProtKB-SubCell"/>
</dbReference>
<name>A0A3R7B3G9_APHAT</name>
<dbReference type="GO" id="GO:0005839">
    <property type="term" value="C:proteasome core complex"/>
    <property type="evidence" value="ECO:0007669"/>
    <property type="project" value="InterPro"/>
</dbReference>
<keyword evidence="3" id="KW-0539">Nucleus</keyword>
<evidence type="ECO:0000256" key="2">
    <source>
        <dbReference type="ARBA" id="ARBA00022942"/>
    </source>
</evidence>
<proteinExistence type="inferred from homology"/>
<dbReference type="Pfam" id="PF00227">
    <property type="entry name" value="Proteasome"/>
    <property type="match status" value="1"/>
</dbReference>
<dbReference type="GO" id="GO:0010498">
    <property type="term" value="P:proteasomal protein catabolic process"/>
    <property type="evidence" value="ECO:0007669"/>
    <property type="project" value="InterPro"/>
</dbReference>
<organism evidence="4 5">
    <name type="scientific">Aphanomyces astaci</name>
    <name type="common">Crayfish plague agent</name>
    <dbReference type="NCBI Taxonomy" id="112090"/>
    <lineage>
        <taxon>Eukaryota</taxon>
        <taxon>Sar</taxon>
        <taxon>Stramenopiles</taxon>
        <taxon>Oomycota</taxon>
        <taxon>Saprolegniomycetes</taxon>
        <taxon>Saprolegniales</taxon>
        <taxon>Verrucalvaceae</taxon>
        <taxon>Aphanomyces</taxon>
    </lineage>
</organism>
<protein>
    <recommendedName>
        <fullName evidence="3">Proteasome subunit beta</fullName>
    </recommendedName>
</protein>
<dbReference type="AlphaFoldDB" id="A0A3R7B3G9"/>
<dbReference type="InterPro" id="IPR029055">
    <property type="entry name" value="Ntn_hydrolases_N"/>
</dbReference>
<comment type="subunit">
    <text evidence="3">Component of the proteasome complex.</text>
</comment>
<reference evidence="4 5" key="1">
    <citation type="submission" date="2018-08" db="EMBL/GenBank/DDBJ databases">
        <title>Aphanomyces genome sequencing and annotation.</title>
        <authorList>
            <person name="Minardi D."/>
            <person name="Oidtmann B."/>
            <person name="Van Der Giezen M."/>
            <person name="Studholme D.J."/>
        </authorList>
    </citation>
    <scope>NUCLEOTIDE SEQUENCE [LARGE SCALE GENOMIC DNA]</scope>
    <source>
        <strain evidence="4 5">Da</strain>
    </source>
</reference>
<comment type="subcellular location">
    <subcellularLocation>
        <location evidence="3">Cytoplasm</location>
    </subcellularLocation>
    <subcellularLocation>
        <location evidence="3">Nucleus</location>
    </subcellularLocation>
</comment>
<evidence type="ECO:0000256" key="1">
    <source>
        <dbReference type="ARBA" id="ARBA00022490"/>
    </source>
</evidence>
<dbReference type="VEuPathDB" id="FungiDB:H257_17177"/>
<comment type="function">
    <text evidence="3">Component of the proteasome, a multicatalytic proteinase complex which is characterized by its ability to cleave peptides with Arg, Phe, Tyr, Leu, and Glu adjacent to the leaving group at neutral or slightly basic pH. The proteasome has an ATP-dependent proteolytic activity.</text>
</comment>
<dbReference type="Gene3D" id="3.60.20.10">
    <property type="entry name" value="Glutamine Phosphoribosylpyrophosphate, subunit 1, domain 1"/>
    <property type="match status" value="1"/>
</dbReference>
<dbReference type="InterPro" id="IPR001353">
    <property type="entry name" value="Proteasome_sua/b"/>
</dbReference>
<evidence type="ECO:0000313" key="5">
    <source>
        <dbReference type="Proteomes" id="UP000285430"/>
    </source>
</evidence>
<comment type="similarity">
    <text evidence="3">Belongs to the peptidase T1B family.</text>
</comment>
<dbReference type="PANTHER" id="PTHR11599">
    <property type="entry name" value="PROTEASOME SUBUNIT ALPHA/BETA"/>
    <property type="match status" value="1"/>
</dbReference>